<keyword evidence="3" id="KW-1185">Reference proteome</keyword>
<feature type="compositionally biased region" description="Basic residues" evidence="1">
    <location>
        <begin position="51"/>
        <end position="63"/>
    </location>
</feature>
<comment type="caution">
    <text evidence="2">The sequence shown here is derived from an EMBL/GenBank/DDBJ whole genome shotgun (WGS) entry which is preliminary data.</text>
</comment>
<gene>
    <name evidence="2" type="ORF">N7482_001570</name>
</gene>
<organism evidence="2 3">
    <name type="scientific">Penicillium canariense</name>
    <dbReference type="NCBI Taxonomy" id="189055"/>
    <lineage>
        <taxon>Eukaryota</taxon>
        <taxon>Fungi</taxon>
        <taxon>Dikarya</taxon>
        <taxon>Ascomycota</taxon>
        <taxon>Pezizomycotina</taxon>
        <taxon>Eurotiomycetes</taxon>
        <taxon>Eurotiomycetidae</taxon>
        <taxon>Eurotiales</taxon>
        <taxon>Aspergillaceae</taxon>
        <taxon>Penicillium</taxon>
    </lineage>
</organism>
<reference evidence="2" key="2">
    <citation type="journal article" date="2023" name="IMA Fungus">
        <title>Comparative genomic study of the Penicillium genus elucidates a diverse pangenome and 15 lateral gene transfer events.</title>
        <authorList>
            <person name="Petersen C."/>
            <person name="Sorensen T."/>
            <person name="Nielsen M.R."/>
            <person name="Sondergaard T.E."/>
            <person name="Sorensen J.L."/>
            <person name="Fitzpatrick D.A."/>
            <person name="Frisvad J.C."/>
            <person name="Nielsen K.L."/>
        </authorList>
    </citation>
    <scope>NUCLEOTIDE SEQUENCE</scope>
    <source>
        <strain evidence="2">IBT 26290</strain>
    </source>
</reference>
<dbReference type="Proteomes" id="UP001149163">
    <property type="component" value="Unassembled WGS sequence"/>
</dbReference>
<evidence type="ECO:0000313" key="2">
    <source>
        <dbReference type="EMBL" id="KAJ5175693.1"/>
    </source>
</evidence>
<dbReference type="OrthoDB" id="4369535at2759"/>
<dbReference type="AlphaFoldDB" id="A0A9W9IFD3"/>
<dbReference type="RefSeq" id="XP_056547301.1">
    <property type="nucleotide sequence ID" value="XM_056683695.1"/>
</dbReference>
<name>A0A9W9IFD3_9EURO</name>
<evidence type="ECO:0000313" key="3">
    <source>
        <dbReference type="Proteomes" id="UP001149163"/>
    </source>
</evidence>
<proteinExistence type="predicted"/>
<dbReference type="GeneID" id="81422871"/>
<accession>A0A9W9IFD3</accession>
<feature type="compositionally biased region" description="Low complexity" evidence="1">
    <location>
        <begin position="64"/>
        <end position="81"/>
    </location>
</feature>
<protein>
    <submittedName>
        <fullName evidence="2">Uncharacterized protein</fullName>
    </submittedName>
</protein>
<dbReference type="EMBL" id="JAPQKN010000001">
    <property type="protein sequence ID" value="KAJ5175693.1"/>
    <property type="molecule type" value="Genomic_DNA"/>
</dbReference>
<evidence type="ECO:0000256" key="1">
    <source>
        <dbReference type="SAM" id="MobiDB-lite"/>
    </source>
</evidence>
<feature type="region of interest" description="Disordered" evidence="1">
    <location>
        <begin position="34"/>
        <end position="86"/>
    </location>
</feature>
<reference evidence="2" key="1">
    <citation type="submission" date="2022-11" db="EMBL/GenBank/DDBJ databases">
        <authorList>
            <person name="Petersen C."/>
        </authorList>
    </citation>
    <scope>NUCLEOTIDE SEQUENCE</scope>
    <source>
        <strain evidence="2">IBT 26290</strain>
    </source>
</reference>
<sequence length="209" mass="22656">MAGCPHRHGIHSGSLHSSLYLLYRKNSKPKYCLGLPDNKHEDRPPAVAVRPHQKVAKPSKVAKPKQAQPGESPKASRAGLSSRRRAVNVEARVQGEVTPLDATQRDITNPVSTGVVGSINRGPASVEAQAIVERYARDPEQEVHFYDRSLRKVAVDQCVRAAIDDGSFTVLMGLGRGLAVTRNLVSSVTQLLENVGTAGPVIEEEEEEL</sequence>